<feature type="domain" description="Poly-beta-hydroxybutyrate polymerase N-terminal" evidence="3">
    <location>
        <begin position="142"/>
        <end position="310"/>
    </location>
</feature>
<dbReference type="Pfam" id="PF12551">
    <property type="entry name" value="PHBC_N"/>
    <property type="match status" value="1"/>
</dbReference>
<proteinExistence type="predicted"/>
<dbReference type="InterPro" id="IPR022211">
    <property type="entry name" value="PHBC_N"/>
</dbReference>
<name>A0AAV3U5A1_9ALTE</name>
<evidence type="ECO:0000256" key="1">
    <source>
        <dbReference type="ARBA" id="ARBA00022679"/>
    </source>
</evidence>
<dbReference type="GO" id="GO:0016746">
    <property type="term" value="F:acyltransferase activity"/>
    <property type="evidence" value="ECO:0007669"/>
    <property type="project" value="UniProtKB-KW"/>
</dbReference>
<evidence type="ECO:0000259" key="3">
    <source>
        <dbReference type="Pfam" id="PF07167"/>
    </source>
</evidence>
<organism evidence="5 6">
    <name type="scientific">Halioxenophilus aromaticivorans</name>
    <dbReference type="NCBI Taxonomy" id="1306992"/>
    <lineage>
        <taxon>Bacteria</taxon>
        <taxon>Pseudomonadati</taxon>
        <taxon>Pseudomonadota</taxon>
        <taxon>Gammaproteobacteria</taxon>
        <taxon>Alteromonadales</taxon>
        <taxon>Alteromonadaceae</taxon>
        <taxon>Halioxenophilus</taxon>
    </lineage>
</organism>
<evidence type="ECO:0000256" key="2">
    <source>
        <dbReference type="ARBA" id="ARBA00023315"/>
    </source>
</evidence>
<dbReference type="InterPro" id="IPR051321">
    <property type="entry name" value="PHA/PHB_synthase"/>
</dbReference>
<dbReference type="Proteomes" id="UP001409585">
    <property type="component" value="Unassembled WGS sequence"/>
</dbReference>
<dbReference type="Gene3D" id="3.40.50.1820">
    <property type="entry name" value="alpha/beta hydrolase"/>
    <property type="match status" value="1"/>
</dbReference>
<keyword evidence="5" id="KW-0378">Hydrolase</keyword>
<gene>
    <name evidence="5" type="ORF">GCM10025791_30900</name>
</gene>
<keyword evidence="1" id="KW-0808">Transferase</keyword>
<dbReference type="AlphaFoldDB" id="A0AAV3U5A1"/>
<evidence type="ECO:0000313" key="6">
    <source>
        <dbReference type="Proteomes" id="UP001409585"/>
    </source>
</evidence>
<dbReference type="PANTHER" id="PTHR36837">
    <property type="entry name" value="POLY(3-HYDROXYALKANOATE) POLYMERASE SUBUNIT PHAC"/>
    <property type="match status" value="1"/>
</dbReference>
<dbReference type="EMBL" id="BAABLX010000028">
    <property type="protein sequence ID" value="GAA4948707.1"/>
    <property type="molecule type" value="Genomic_DNA"/>
</dbReference>
<feature type="domain" description="Poly-beta-hydroxybutyrate polymerase N-terminal" evidence="4">
    <location>
        <begin position="67"/>
        <end position="104"/>
    </location>
</feature>
<dbReference type="InterPro" id="IPR029058">
    <property type="entry name" value="AB_hydrolase_fold"/>
</dbReference>
<accession>A0AAV3U5A1</accession>
<dbReference type="Pfam" id="PF07167">
    <property type="entry name" value="PhaC_N"/>
    <property type="match status" value="1"/>
</dbReference>
<dbReference type="InterPro" id="IPR010941">
    <property type="entry name" value="PhaC_N"/>
</dbReference>
<reference evidence="6" key="1">
    <citation type="journal article" date="2019" name="Int. J. Syst. Evol. Microbiol.">
        <title>The Global Catalogue of Microorganisms (GCM) 10K type strain sequencing project: providing services to taxonomists for standard genome sequencing and annotation.</title>
        <authorList>
            <consortium name="The Broad Institute Genomics Platform"/>
            <consortium name="The Broad Institute Genome Sequencing Center for Infectious Disease"/>
            <person name="Wu L."/>
            <person name="Ma J."/>
        </authorList>
    </citation>
    <scope>NUCLEOTIDE SEQUENCE [LARGE SCALE GENOMIC DNA]</scope>
    <source>
        <strain evidence="6">JCM 19134</strain>
    </source>
</reference>
<keyword evidence="6" id="KW-1185">Reference proteome</keyword>
<dbReference type="RefSeq" id="WP_345424224.1">
    <property type="nucleotide sequence ID" value="NZ_AP031496.1"/>
</dbReference>
<evidence type="ECO:0000313" key="5">
    <source>
        <dbReference type="EMBL" id="GAA4948707.1"/>
    </source>
</evidence>
<protein>
    <submittedName>
        <fullName evidence="5">Alpha/beta fold hydrolase</fullName>
    </submittedName>
</protein>
<evidence type="ECO:0000259" key="4">
    <source>
        <dbReference type="Pfam" id="PF12551"/>
    </source>
</evidence>
<comment type="caution">
    <text evidence="5">The sequence shown here is derived from an EMBL/GenBank/DDBJ whole genome shotgun (WGS) entry which is preliminary data.</text>
</comment>
<dbReference type="GO" id="GO:0016787">
    <property type="term" value="F:hydrolase activity"/>
    <property type="evidence" value="ECO:0007669"/>
    <property type="project" value="UniProtKB-KW"/>
</dbReference>
<sequence>MAKNLSENVISFPEPAASVVRNGAQGLVSEQAQTRLKRFNAIWPLYRYMNDVSQIMQQPSQELGDQWDRSIHAMMAKVTMGISPASVLEAYADWFSHLMISPGKQMRLAEQYWNKNLRLTNYTANGAFYTMLEPCVEPQPTDKRFSHVGWKTWPYNVIQQNFLLTQQWWQSATTGVRGVSKHHENMMQFGARQMLDMFSPSNFFATNPEVQVKTAQEGGANIVRGIANAVQDWQRSLQGQKPVAAEGYQVGVNLAVTPGKVVYRNRLIELIQYEPSTDKVKPEPILIVPAWIMKYYILDLSPKNSFIQFLTQQGYTVFCISWHNPTSKDRELTMDDYRQLGVEAALDAVQAITGQDQAHGVGYCLGGTLLTIAAATQARAKSNRFKSLCQLAAQTDFSEAGELMLFIDQSQVTFLEDMMWHQGVLDNSQMAGAFQMLRSNDLIWSRLVHELMMGESTSANDLMAWNTDATRMPYCMHSHYLRHLFLDNELSQGQYLVDGKPISITDIRAPIFAVGTEKDHVAPWRSVFKIHILSDTDVTFVLTSSGHNAGIVSEPGHPRRHYRVSHSTDQSPYVDPDTWLETTAIQEGSWWLEYACWLEQYSGTPVVPPAMGNDEKGYRVLADAPGSYVYES</sequence>
<keyword evidence="2" id="KW-0012">Acyltransferase</keyword>
<dbReference type="GO" id="GO:0042619">
    <property type="term" value="P:poly-hydroxybutyrate biosynthetic process"/>
    <property type="evidence" value="ECO:0007669"/>
    <property type="project" value="InterPro"/>
</dbReference>
<dbReference type="PANTHER" id="PTHR36837:SF5">
    <property type="entry name" value="POLY-3-HYDROXYBUTYRATE SYNTHASE"/>
    <property type="match status" value="1"/>
</dbReference>
<dbReference type="SUPFAM" id="SSF53474">
    <property type="entry name" value="alpha/beta-Hydrolases"/>
    <property type="match status" value="1"/>
</dbReference>